<gene>
    <name evidence="3" type="ORF">GNQ08_23320</name>
</gene>
<comment type="caution">
    <text evidence="3">The sequence shown here is derived from an EMBL/GenBank/DDBJ whole genome shotgun (WGS) entry which is preliminary data.</text>
</comment>
<dbReference type="Pfam" id="PF01882">
    <property type="entry name" value="DUF58"/>
    <property type="match status" value="1"/>
</dbReference>
<proteinExistence type="predicted"/>
<protein>
    <submittedName>
        <fullName evidence="3">DUF58 domain-containing protein</fullName>
    </submittedName>
</protein>
<feature type="domain" description="DUF58" evidence="2">
    <location>
        <begin position="185"/>
        <end position="269"/>
    </location>
</feature>
<dbReference type="RefSeq" id="WP_155620969.1">
    <property type="nucleotide sequence ID" value="NZ_CP086393.1"/>
</dbReference>
<reference evidence="3 4" key="1">
    <citation type="submission" date="2019-11" db="EMBL/GenBank/DDBJ databases">
        <title>Draft genome sequences of five Paenibacillus species of dairy origin.</title>
        <authorList>
            <person name="Olajide A.M."/>
            <person name="Chen S."/>
            <person name="Lapointe G."/>
        </authorList>
    </citation>
    <scope>NUCLEOTIDE SEQUENCE [LARGE SCALE GENOMIC DNA]</scope>
    <source>
        <strain evidence="3 4">3CT49</strain>
    </source>
</reference>
<evidence type="ECO:0000259" key="2">
    <source>
        <dbReference type="Pfam" id="PF01882"/>
    </source>
</evidence>
<dbReference type="AlphaFoldDB" id="A0A6N8F4A9"/>
<evidence type="ECO:0000256" key="1">
    <source>
        <dbReference type="SAM" id="MobiDB-lite"/>
    </source>
</evidence>
<dbReference type="EMBL" id="WNZZ01000023">
    <property type="protein sequence ID" value="MUG25302.1"/>
    <property type="molecule type" value="Genomic_DNA"/>
</dbReference>
<evidence type="ECO:0000313" key="4">
    <source>
        <dbReference type="Proteomes" id="UP000442469"/>
    </source>
</evidence>
<dbReference type="Proteomes" id="UP000442469">
    <property type="component" value="Unassembled WGS sequence"/>
</dbReference>
<name>A0A6N8F4A9_PAEMA</name>
<evidence type="ECO:0000313" key="3">
    <source>
        <dbReference type="EMBL" id="MUG25302.1"/>
    </source>
</evidence>
<sequence>MQLPWLIISAVLLIGLVAAVYRRRALKGIRYERYFSKRAAFEGDEVEMIEVIANAKLLPLPWLRLESSIPAGLAFGKQSNLAIHAGEIYQNHSSLFHLRPYRQITRRHKVGCARRGLYRLESATMTTGDPLGLNSEVKRFPLNLELLVYPRAVPLEELPLPNHSWLGEVTVRRWIVEDPFLTAGIRAYRPGDPLSQINWKATARTGELQVHKRDYTADHRLVICLNVEVSDSMWRTVTAPERIELGIRYAASVAEYALRNGLSAGFICNARLTDGPAEPVRIEPQAATDQLELLLETMARLVLDRTVSMVRLLELELEAGAADTDYLIISCHWGEKLAETAELLRRGGNGVEWMEIPDWADQGSGEAGEFDEGMSSFSSISS</sequence>
<organism evidence="3 4">
    <name type="scientific">Paenibacillus macerans</name>
    <name type="common">Bacillus macerans</name>
    <dbReference type="NCBI Taxonomy" id="44252"/>
    <lineage>
        <taxon>Bacteria</taxon>
        <taxon>Bacillati</taxon>
        <taxon>Bacillota</taxon>
        <taxon>Bacilli</taxon>
        <taxon>Bacillales</taxon>
        <taxon>Paenibacillaceae</taxon>
        <taxon>Paenibacillus</taxon>
    </lineage>
</organism>
<dbReference type="PANTHER" id="PTHR34351:SF2">
    <property type="entry name" value="DUF58 DOMAIN-CONTAINING PROTEIN"/>
    <property type="match status" value="1"/>
</dbReference>
<dbReference type="PANTHER" id="PTHR34351">
    <property type="entry name" value="SLR1927 PROTEIN-RELATED"/>
    <property type="match status" value="1"/>
</dbReference>
<feature type="region of interest" description="Disordered" evidence="1">
    <location>
        <begin position="362"/>
        <end position="382"/>
    </location>
</feature>
<accession>A0A6N8F4A9</accession>
<dbReference type="InterPro" id="IPR002881">
    <property type="entry name" value="DUF58"/>
</dbReference>